<dbReference type="Proteomes" id="UP000746747">
    <property type="component" value="Unassembled WGS sequence"/>
</dbReference>
<keyword evidence="2" id="KW-1185">Reference proteome</keyword>
<organism evidence="1 2">
    <name type="scientific">Cercopithifilaria johnstoni</name>
    <dbReference type="NCBI Taxonomy" id="2874296"/>
    <lineage>
        <taxon>Eukaryota</taxon>
        <taxon>Metazoa</taxon>
        <taxon>Ecdysozoa</taxon>
        <taxon>Nematoda</taxon>
        <taxon>Chromadorea</taxon>
        <taxon>Rhabditida</taxon>
        <taxon>Spirurina</taxon>
        <taxon>Spiruromorpha</taxon>
        <taxon>Filarioidea</taxon>
        <taxon>Onchocercidae</taxon>
        <taxon>Cercopithifilaria</taxon>
    </lineage>
</organism>
<accession>A0A8J2MP74</accession>
<proteinExistence type="predicted"/>
<protein>
    <submittedName>
        <fullName evidence="1">Uncharacterized protein</fullName>
    </submittedName>
</protein>
<sequence>MVDIMATHSEEINDTLLKSHDLSPITEQPNYEIVSVNEECTVRFACEWTNNRIAHILLLLINDTPSLIEWKLHCTTAAIIAFPSGNGQISSYCEEKCMLSWICPNYIETWQQMEPAELLFSLKLFANNDNFIGSAHIKLLAQLDRNEFCTAENPPIHNLIFGSNEATLNRIESQLSLPTALEVTEIISPVINFALNRFHENIACVQIKFVNNSKRQIVWKLKTNNKCITALPSGNGLVPALKNVKCILSWQLPKHCQSWDKVKSAKLLISIRIYTETGKLLAEDIAKYIVKPNVSHICTLDNIPTHQIVLISSNVSRSCDVKSKVRTLTSTEK</sequence>
<comment type="caution">
    <text evidence="1">The sequence shown here is derived from an EMBL/GenBank/DDBJ whole genome shotgun (WGS) entry which is preliminary data.</text>
</comment>
<dbReference type="EMBL" id="CAKAEH010001381">
    <property type="protein sequence ID" value="CAG9535518.1"/>
    <property type="molecule type" value="Genomic_DNA"/>
</dbReference>
<dbReference type="OrthoDB" id="10350289at2759"/>
<gene>
    <name evidence="1" type="ORF">CJOHNSTONI_LOCUS5534</name>
</gene>
<dbReference type="AlphaFoldDB" id="A0A8J2MP74"/>
<evidence type="ECO:0000313" key="2">
    <source>
        <dbReference type="Proteomes" id="UP000746747"/>
    </source>
</evidence>
<name>A0A8J2MP74_9BILA</name>
<reference evidence="1" key="1">
    <citation type="submission" date="2021-09" db="EMBL/GenBank/DDBJ databases">
        <authorList>
            <consortium name="Pathogen Informatics"/>
        </authorList>
    </citation>
    <scope>NUCLEOTIDE SEQUENCE</scope>
</reference>
<evidence type="ECO:0000313" key="1">
    <source>
        <dbReference type="EMBL" id="CAG9535518.1"/>
    </source>
</evidence>